<dbReference type="Pfam" id="PF08436">
    <property type="entry name" value="DXP_redisom_C"/>
    <property type="match status" value="1"/>
</dbReference>
<dbReference type="GO" id="GO:0016853">
    <property type="term" value="F:isomerase activity"/>
    <property type="evidence" value="ECO:0007669"/>
    <property type="project" value="UniProtKB-KW"/>
</dbReference>
<evidence type="ECO:0000256" key="8">
    <source>
        <dbReference type="ARBA" id="ARBA00048543"/>
    </source>
</evidence>
<dbReference type="InterPro" id="IPR013644">
    <property type="entry name" value="DXP_reductoisomerase_C"/>
</dbReference>
<dbReference type="SUPFAM" id="SSF69055">
    <property type="entry name" value="1-deoxy-D-xylulose-5-phosphate reductoisomerase, C-terminal domain"/>
    <property type="match status" value="1"/>
</dbReference>
<gene>
    <name evidence="9 13" type="primary">dxr</name>
    <name evidence="13" type="ORF">KOR34_22290</name>
</gene>
<dbReference type="InterPro" id="IPR026877">
    <property type="entry name" value="DXPR_C"/>
</dbReference>
<dbReference type="Gene3D" id="3.40.50.720">
    <property type="entry name" value="NAD(P)-binding Rossmann-like Domain"/>
    <property type="match status" value="1"/>
</dbReference>
<comment type="catalytic activity">
    <reaction evidence="8">
        <text>2-C-methyl-D-erythritol 4-phosphate + NADP(+) = 1-deoxy-D-xylulose 5-phosphate + NADPH + H(+)</text>
        <dbReference type="Rhea" id="RHEA:13717"/>
        <dbReference type="ChEBI" id="CHEBI:15378"/>
        <dbReference type="ChEBI" id="CHEBI:57783"/>
        <dbReference type="ChEBI" id="CHEBI:57792"/>
        <dbReference type="ChEBI" id="CHEBI:58262"/>
        <dbReference type="ChEBI" id="CHEBI:58349"/>
        <dbReference type="EC" id="1.1.1.267"/>
    </reaction>
    <physiologicalReaction direction="right-to-left" evidence="8">
        <dbReference type="Rhea" id="RHEA:13719"/>
    </physiologicalReaction>
</comment>
<dbReference type="SUPFAM" id="SSF55347">
    <property type="entry name" value="Glyceraldehyde-3-phosphate dehydrogenase-like, C-terminal domain"/>
    <property type="match status" value="1"/>
</dbReference>
<feature type="binding site" evidence="9">
    <location>
        <position position="201"/>
    </location>
    <ligand>
        <name>1-deoxy-D-xylulose 5-phosphate</name>
        <dbReference type="ChEBI" id="CHEBI:57792"/>
    </ligand>
</feature>
<feature type="binding site" evidence="9">
    <location>
        <position position="178"/>
    </location>
    <ligand>
        <name>1-deoxy-D-xylulose 5-phosphate</name>
        <dbReference type="ChEBI" id="CHEBI:57792"/>
    </ligand>
</feature>
<evidence type="ECO:0000256" key="3">
    <source>
        <dbReference type="ARBA" id="ARBA00022723"/>
    </source>
</evidence>
<feature type="binding site" evidence="9">
    <location>
        <position position="126"/>
    </location>
    <ligand>
        <name>NADPH</name>
        <dbReference type="ChEBI" id="CHEBI:57783"/>
    </ligand>
</feature>
<comment type="similarity">
    <text evidence="2 9">Belongs to the DXR family.</text>
</comment>
<feature type="binding site" evidence="9">
    <location>
        <position position="128"/>
    </location>
    <ligand>
        <name>NADPH</name>
        <dbReference type="ChEBI" id="CHEBI:57783"/>
    </ligand>
</feature>
<feature type="binding site" evidence="9">
    <location>
        <position position="16"/>
    </location>
    <ligand>
        <name>NADPH</name>
        <dbReference type="ChEBI" id="CHEBI:57783"/>
    </ligand>
</feature>
<comment type="pathway">
    <text evidence="1 9">Isoprenoid biosynthesis; isopentenyl diphosphate biosynthesis via DXP pathway; isopentenyl diphosphate from 1-deoxy-D-xylulose 5-phosphate: step 1/6.</text>
</comment>
<dbReference type="Proteomes" id="UP000316714">
    <property type="component" value="Unassembled WGS sequence"/>
</dbReference>
<accession>A0A5C5VGQ0</accession>
<comment type="caution">
    <text evidence="13">The sequence shown here is derived from an EMBL/GenBank/DDBJ whole genome shotgun (WGS) entry which is preliminary data.</text>
</comment>
<feature type="binding site" evidence="9">
    <location>
        <position position="127"/>
    </location>
    <ligand>
        <name>1-deoxy-D-xylulose 5-phosphate</name>
        <dbReference type="ChEBI" id="CHEBI:57792"/>
    </ligand>
</feature>
<feature type="binding site" evidence="9">
    <location>
        <position position="223"/>
    </location>
    <ligand>
        <name>1-deoxy-D-xylulose 5-phosphate</name>
        <dbReference type="ChEBI" id="CHEBI:57792"/>
    </ligand>
</feature>
<dbReference type="AlphaFoldDB" id="A0A5C5VGQ0"/>
<dbReference type="GO" id="GO:0070402">
    <property type="term" value="F:NADPH binding"/>
    <property type="evidence" value="ECO:0007669"/>
    <property type="project" value="InterPro"/>
</dbReference>
<evidence type="ECO:0000256" key="6">
    <source>
        <dbReference type="ARBA" id="ARBA00023211"/>
    </source>
</evidence>
<feature type="binding site" evidence="9">
    <location>
        <position position="214"/>
    </location>
    <ligand>
        <name>1-deoxy-D-xylulose 5-phosphate</name>
        <dbReference type="ChEBI" id="CHEBI:57792"/>
    </ligand>
</feature>
<evidence type="ECO:0000256" key="2">
    <source>
        <dbReference type="ARBA" id="ARBA00006825"/>
    </source>
</evidence>
<feature type="binding site" evidence="9">
    <location>
        <position position="207"/>
    </location>
    <ligand>
        <name>NADPH</name>
        <dbReference type="ChEBI" id="CHEBI:57783"/>
    </ligand>
</feature>
<comment type="function">
    <text evidence="9">Catalyzes the NADPH-dependent rearrangement and reduction of 1-deoxy-D-xylulose-5-phosphate (DXP) to 2-C-methyl-D-erythritol 4-phosphate (MEP).</text>
</comment>
<dbReference type="UniPathway" id="UPA00056">
    <property type="reaction ID" value="UER00092"/>
</dbReference>
<feature type="binding site" evidence="9">
    <location>
        <position position="219"/>
    </location>
    <ligand>
        <name>1-deoxy-D-xylulose 5-phosphate</name>
        <dbReference type="ChEBI" id="CHEBI:57792"/>
    </ligand>
</feature>
<organism evidence="13 14">
    <name type="scientific">Posidoniimonas corsicana</name>
    <dbReference type="NCBI Taxonomy" id="1938618"/>
    <lineage>
        <taxon>Bacteria</taxon>
        <taxon>Pseudomonadati</taxon>
        <taxon>Planctomycetota</taxon>
        <taxon>Planctomycetia</taxon>
        <taxon>Pirellulales</taxon>
        <taxon>Lacipirellulaceae</taxon>
        <taxon>Posidoniimonas</taxon>
    </lineage>
</organism>
<dbReference type="PANTHER" id="PTHR30525:SF0">
    <property type="entry name" value="1-DEOXY-D-XYLULOSE 5-PHOSPHATE REDUCTOISOMERASE, CHLOROPLASTIC"/>
    <property type="match status" value="1"/>
</dbReference>
<dbReference type="GO" id="GO:0051484">
    <property type="term" value="P:isopentenyl diphosphate biosynthetic process, methylerythritol 4-phosphate pathway involved in terpenoid biosynthetic process"/>
    <property type="evidence" value="ECO:0007669"/>
    <property type="project" value="UniProtKB-ARBA"/>
</dbReference>
<dbReference type="InterPro" id="IPR036169">
    <property type="entry name" value="DXPR_C_sf"/>
</dbReference>
<evidence type="ECO:0000259" key="10">
    <source>
        <dbReference type="Pfam" id="PF02670"/>
    </source>
</evidence>
<evidence type="ECO:0000256" key="5">
    <source>
        <dbReference type="ARBA" id="ARBA00023002"/>
    </source>
</evidence>
<dbReference type="InterPro" id="IPR003821">
    <property type="entry name" value="DXP_reductoisomerase"/>
</dbReference>
<sequence length="387" mass="41449">MAASAKNVAVLGATGSIGQSALEVIAGSSGRLRAFALSGHTRLDELSQAAQEHGSRTVVATDAQLADDYHWNGLPGGIRRLTGQEGLEAVVSDPAVDVVLAAIVGAAGLRSTLAALEAGKAVALANKETLVMAGPIIEDAIAEHRGRLIPVDSEHSAVFQAMQGAKPKEVRRIVLTASGGPFRTWPVAQFRQITVTEALTHPTWDMGPKITVDSATMMNKALEIIEARWLFDLSAEQIEVVIHPQSMVHSFVEFVDGSVLAQLSPPDMKLPIQYALEYPDRLPGPADRVDWTQAMTLEFEPPDPKRFPAIALGHECARAGGTSGAVLNAANEAAVQAFLDGELHFTEIVPACRSVLESHNFEPRPSLSRLIELDAWARKEISTWMLA</sequence>
<keyword evidence="9" id="KW-0460">Magnesium</keyword>
<keyword evidence="13" id="KW-0413">Isomerase</keyword>
<protein>
    <recommendedName>
        <fullName evidence="9">1-deoxy-D-xylulose 5-phosphate reductoisomerase</fullName>
        <shortName evidence="9">DXP reductoisomerase</shortName>
        <ecNumber evidence="9">1.1.1.267</ecNumber>
    </recommendedName>
    <alternativeName>
        <fullName evidence="9">1-deoxyxylulose-5-phosphate reductoisomerase</fullName>
    </alternativeName>
    <alternativeName>
        <fullName evidence="9">2-C-methyl-D-erythritol 4-phosphate synthase</fullName>
    </alternativeName>
</protein>
<feature type="domain" description="1-deoxy-D-xylulose 5-phosphate reductoisomerase C-terminal" evidence="11">
    <location>
        <begin position="148"/>
        <end position="231"/>
    </location>
</feature>
<evidence type="ECO:0000259" key="12">
    <source>
        <dbReference type="Pfam" id="PF13288"/>
    </source>
</evidence>
<name>A0A5C5VGQ0_9BACT</name>
<keyword evidence="4 9" id="KW-0521">NADP</keyword>
<feature type="domain" description="DXP reductoisomerase C-terminal" evidence="12">
    <location>
        <begin position="263"/>
        <end position="379"/>
    </location>
</feature>
<feature type="binding site" evidence="9">
    <location>
        <position position="15"/>
    </location>
    <ligand>
        <name>NADPH</name>
        <dbReference type="ChEBI" id="CHEBI:57783"/>
    </ligand>
</feature>
<feature type="binding site" evidence="9">
    <location>
        <position position="154"/>
    </location>
    <ligand>
        <name>Mn(2+)</name>
        <dbReference type="ChEBI" id="CHEBI:29035"/>
    </ligand>
</feature>
<keyword evidence="3 9" id="KW-0479">Metal-binding</keyword>
<dbReference type="PANTHER" id="PTHR30525">
    <property type="entry name" value="1-DEOXY-D-XYLULOSE 5-PHOSPHATE REDUCTOISOMERASE"/>
    <property type="match status" value="1"/>
</dbReference>
<dbReference type="FunFam" id="3.40.50.720:FF:000045">
    <property type="entry name" value="1-deoxy-D-xylulose 5-phosphate reductoisomerase"/>
    <property type="match status" value="1"/>
</dbReference>
<evidence type="ECO:0000256" key="1">
    <source>
        <dbReference type="ARBA" id="ARBA00005094"/>
    </source>
</evidence>
<keyword evidence="7 9" id="KW-0414">Isoprene biosynthesis</keyword>
<feature type="binding site" evidence="9">
    <location>
        <position position="154"/>
    </location>
    <ligand>
        <name>1-deoxy-D-xylulose 5-phosphate</name>
        <dbReference type="ChEBI" id="CHEBI:57792"/>
    </ligand>
</feature>
<feature type="binding site" evidence="9">
    <location>
        <position position="152"/>
    </location>
    <ligand>
        <name>Mn(2+)</name>
        <dbReference type="ChEBI" id="CHEBI:29035"/>
    </ligand>
</feature>
<dbReference type="GO" id="GO:0030145">
    <property type="term" value="F:manganese ion binding"/>
    <property type="evidence" value="ECO:0007669"/>
    <property type="project" value="TreeGrafter"/>
</dbReference>
<dbReference type="Pfam" id="PF02670">
    <property type="entry name" value="DXP_reductoisom"/>
    <property type="match status" value="1"/>
</dbReference>
<feature type="binding site" evidence="9">
    <location>
        <position position="14"/>
    </location>
    <ligand>
        <name>NADPH</name>
        <dbReference type="ChEBI" id="CHEBI:57783"/>
    </ligand>
</feature>
<dbReference type="GO" id="GO:0030604">
    <property type="term" value="F:1-deoxy-D-xylulose-5-phosphate reductoisomerase activity"/>
    <property type="evidence" value="ECO:0007669"/>
    <property type="project" value="UniProtKB-UniRule"/>
</dbReference>
<comment type="cofactor">
    <cofactor evidence="9">
        <name>Mg(2+)</name>
        <dbReference type="ChEBI" id="CHEBI:18420"/>
    </cofactor>
    <cofactor evidence="9">
        <name>Mn(2+)</name>
        <dbReference type="ChEBI" id="CHEBI:29035"/>
    </cofactor>
</comment>
<dbReference type="PIRSF" id="PIRSF006205">
    <property type="entry name" value="Dxp_reductismrs"/>
    <property type="match status" value="1"/>
</dbReference>
<comment type="caution">
    <text evidence="9">Lacks conserved residue(s) required for the propagation of feature annotation.</text>
</comment>
<dbReference type="InterPro" id="IPR036291">
    <property type="entry name" value="NAD(P)-bd_dom_sf"/>
</dbReference>
<evidence type="ECO:0000256" key="4">
    <source>
        <dbReference type="ARBA" id="ARBA00022857"/>
    </source>
</evidence>
<dbReference type="Pfam" id="PF13288">
    <property type="entry name" value="DXPR_C"/>
    <property type="match status" value="1"/>
</dbReference>
<dbReference type="RefSeq" id="WP_146564624.1">
    <property type="nucleotide sequence ID" value="NZ_SIHJ01000001.1"/>
</dbReference>
<feature type="binding site" evidence="9">
    <location>
        <position position="153"/>
    </location>
    <ligand>
        <name>1-deoxy-D-xylulose 5-phosphate</name>
        <dbReference type="ChEBI" id="CHEBI:57792"/>
    </ligand>
</feature>
<evidence type="ECO:0000259" key="11">
    <source>
        <dbReference type="Pfam" id="PF08436"/>
    </source>
</evidence>
<dbReference type="SUPFAM" id="SSF51735">
    <property type="entry name" value="NAD(P)-binding Rossmann-fold domains"/>
    <property type="match status" value="1"/>
</dbReference>
<evidence type="ECO:0000313" key="14">
    <source>
        <dbReference type="Proteomes" id="UP000316714"/>
    </source>
</evidence>
<dbReference type="EC" id="1.1.1.267" evidence="9"/>
<dbReference type="HAMAP" id="MF_00183">
    <property type="entry name" value="DXP_reductoisom"/>
    <property type="match status" value="1"/>
</dbReference>
<reference evidence="13 14" key="1">
    <citation type="submission" date="2019-02" db="EMBL/GenBank/DDBJ databases">
        <title>Deep-cultivation of Planctomycetes and their phenomic and genomic characterization uncovers novel biology.</title>
        <authorList>
            <person name="Wiegand S."/>
            <person name="Jogler M."/>
            <person name="Boedeker C."/>
            <person name="Pinto D."/>
            <person name="Vollmers J."/>
            <person name="Rivas-Marin E."/>
            <person name="Kohn T."/>
            <person name="Peeters S.H."/>
            <person name="Heuer A."/>
            <person name="Rast P."/>
            <person name="Oberbeckmann S."/>
            <person name="Bunk B."/>
            <person name="Jeske O."/>
            <person name="Meyerdierks A."/>
            <person name="Storesund J.E."/>
            <person name="Kallscheuer N."/>
            <person name="Luecker S."/>
            <person name="Lage O.M."/>
            <person name="Pohl T."/>
            <person name="Merkel B.J."/>
            <person name="Hornburger P."/>
            <person name="Mueller R.-W."/>
            <person name="Bruemmer F."/>
            <person name="Labrenz M."/>
            <person name="Spormann A.M."/>
            <person name="Op Den Camp H."/>
            <person name="Overmann J."/>
            <person name="Amann R."/>
            <person name="Jetten M.S.M."/>
            <person name="Mascher T."/>
            <person name="Medema M.H."/>
            <person name="Devos D.P."/>
            <person name="Kaster A.-K."/>
            <person name="Ovreas L."/>
            <person name="Rohde M."/>
            <person name="Galperin M.Y."/>
            <person name="Jogler C."/>
        </authorList>
    </citation>
    <scope>NUCLEOTIDE SEQUENCE [LARGE SCALE GENOMIC DNA]</scope>
    <source>
        <strain evidence="13 14">KOR34</strain>
    </source>
</reference>
<dbReference type="InterPro" id="IPR013512">
    <property type="entry name" value="DXP_reductoisomerase_N"/>
</dbReference>
<dbReference type="OrthoDB" id="9806546at2"/>
<keyword evidence="14" id="KW-1185">Reference proteome</keyword>
<feature type="domain" description="1-deoxy-D-xylulose 5-phosphate reductoisomerase N-terminal" evidence="10">
    <location>
        <begin position="8"/>
        <end position="134"/>
    </location>
</feature>
<feature type="binding site" evidence="9">
    <location>
        <position position="220"/>
    </location>
    <ligand>
        <name>1-deoxy-D-xylulose 5-phosphate</name>
        <dbReference type="ChEBI" id="CHEBI:57792"/>
    </ligand>
</feature>
<feature type="binding site" evidence="9">
    <location>
        <position position="223"/>
    </location>
    <ligand>
        <name>Mn(2+)</name>
        <dbReference type="ChEBI" id="CHEBI:29035"/>
    </ligand>
</feature>
<dbReference type="NCBIfam" id="TIGR00243">
    <property type="entry name" value="Dxr"/>
    <property type="match status" value="1"/>
</dbReference>
<evidence type="ECO:0000313" key="13">
    <source>
        <dbReference type="EMBL" id="TWT37281.1"/>
    </source>
</evidence>
<proteinExistence type="inferred from homology"/>
<feature type="binding site" evidence="9">
    <location>
        <position position="17"/>
    </location>
    <ligand>
        <name>NADPH</name>
        <dbReference type="ChEBI" id="CHEBI:57783"/>
    </ligand>
</feature>
<keyword evidence="6 9" id="KW-0464">Manganese</keyword>
<evidence type="ECO:0000256" key="7">
    <source>
        <dbReference type="ARBA" id="ARBA00023229"/>
    </source>
</evidence>
<keyword evidence="5 9" id="KW-0560">Oxidoreductase</keyword>
<evidence type="ECO:0000256" key="9">
    <source>
        <dbReference type="HAMAP-Rule" id="MF_00183"/>
    </source>
</evidence>
<dbReference type="EMBL" id="SIHJ01000001">
    <property type="protein sequence ID" value="TWT37281.1"/>
    <property type="molecule type" value="Genomic_DNA"/>
</dbReference>
<dbReference type="Gene3D" id="1.10.1740.10">
    <property type="match status" value="1"/>
</dbReference>